<comment type="domain">
    <text evidence="7">The PPIase activity resides only in the second parvulin domain. The N-terminal region and the C-terminal tail are necessary and sufficient for the chaperone activity of SurA. The PPIase activity is dispensable for SurA to function as a chaperone. The N-terminal region and the C-terminal tail are also required for porin recognition.</text>
</comment>
<dbReference type="InterPro" id="IPR015391">
    <property type="entry name" value="SurA_N"/>
</dbReference>
<keyword evidence="5 7" id="KW-0143">Chaperone</keyword>
<evidence type="ECO:0000259" key="8">
    <source>
        <dbReference type="PROSITE" id="PS50198"/>
    </source>
</evidence>
<dbReference type="GO" id="GO:0050821">
    <property type="term" value="P:protein stabilization"/>
    <property type="evidence" value="ECO:0007669"/>
    <property type="project" value="InterPro"/>
</dbReference>
<dbReference type="GO" id="GO:0042277">
    <property type="term" value="F:peptide binding"/>
    <property type="evidence" value="ECO:0007669"/>
    <property type="project" value="InterPro"/>
</dbReference>
<evidence type="ECO:0000256" key="1">
    <source>
        <dbReference type="ARBA" id="ARBA00022729"/>
    </source>
</evidence>
<dbReference type="InterPro" id="IPR023034">
    <property type="entry name" value="PPIase_SurA"/>
</dbReference>
<keyword evidence="2 7" id="KW-0677">Repeat</keyword>
<dbReference type="EMBL" id="SMLK01000003">
    <property type="protein sequence ID" value="TFZ01943.1"/>
    <property type="molecule type" value="Genomic_DNA"/>
</dbReference>
<dbReference type="PROSITE" id="PS50198">
    <property type="entry name" value="PPIC_PPIASE_2"/>
    <property type="match status" value="2"/>
</dbReference>
<dbReference type="PANTHER" id="PTHR47637">
    <property type="entry name" value="CHAPERONE SURA"/>
    <property type="match status" value="1"/>
</dbReference>
<dbReference type="InterPro" id="IPR046357">
    <property type="entry name" value="PPIase_dom_sf"/>
</dbReference>
<evidence type="ECO:0000313" key="10">
    <source>
        <dbReference type="Proteomes" id="UP000297839"/>
    </source>
</evidence>
<feature type="signal peptide" evidence="7">
    <location>
        <begin position="1"/>
        <end position="22"/>
    </location>
</feature>
<feature type="chain" id="PRO_5021520693" description="Chaperone SurA" evidence="7">
    <location>
        <begin position="23"/>
        <end position="449"/>
    </location>
</feature>
<dbReference type="GO" id="GO:0006457">
    <property type="term" value="P:protein folding"/>
    <property type="evidence" value="ECO:0007669"/>
    <property type="project" value="UniProtKB-UniRule"/>
</dbReference>
<dbReference type="Pfam" id="PF00639">
    <property type="entry name" value="Rotamase"/>
    <property type="match status" value="2"/>
</dbReference>
<name>A0A4Z0BRK2_9BURK</name>
<dbReference type="PROSITE" id="PS01096">
    <property type="entry name" value="PPIC_PPIASE_1"/>
    <property type="match status" value="1"/>
</dbReference>
<dbReference type="GO" id="GO:0051082">
    <property type="term" value="F:unfolded protein binding"/>
    <property type="evidence" value="ECO:0007669"/>
    <property type="project" value="UniProtKB-UniRule"/>
</dbReference>
<reference evidence="9 10" key="1">
    <citation type="submission" date="2019-03" db="EMBL/GenBank/DDBJ databases">
        <title>Ramlibacter sp. 18x22-1, whole genome shotgun sequence.</title>
        <authorList>
            <person name="Zhang X."/>
            <person name="Feng G."/>
            <person name="Zhu H."/>
        </authorList>
    </citation>
    <scope>NUCLEOTIDE SEQUENCE [LARGE SCALE GENOMIC DNA]</scope>
    <source>
        <strain evidence="9 10">18x22-1</strain>
    </source>
</reference>
<dbReference type="GO" id="GO:0003755">
    <property type="term" value="F:peptidyl-prolyl cis-trans isomerase activity"/>
    <property type="evidence" value="ECO:0007669"/>
    <property type="project" value="UniProtKB-UniRule"/>
</dbReference>
<dbReference type="InterPro" id="IPR050280">
    <property type="entry name" value="OMP_Chaperone_SurA"/>
</dbReference>
<keyword evidence="3 7" id="KW-0574">Periplasm</keyword>
<keyword evidence="1 7" id="KW-0732">Signal</keyword>
<evidence type="ECO:0000256" key="6">
    <source>
        <dbReference type="ARBA" id="ARBA00023235"/>
    </source>
</evidence>
<dbReference type="InterPro" id="IPR000297">
    <property type="entry name" value="PPIase_PpiC"/>
</dbReference>
<dbReference type="GO" id="GO:0030288">
    <property type="term" value="C:outer membrane-bounded periplasmic space"/>
    <property type="evidence" value="ECO:0007669"/>
    <property type="project" value="InterPro"/>
</dbReference>
<feature type="domain" description="PpiC" evidence="8">
    <location>
        <begin position="302"/>
        <end position="401"/>
    </location>
</feature>
<evidence type="ECO:0000313" key="9">
    <source>
        <dbReference type="EMBL" id="TFZ01943.1"/>
    </source>
</evidence>
<dbReference type="GO" id="GO:0043165">
    <property type="term" value="P:Gram-negative-bacterium-type cell outer membrane assembly"/>
    <property type="evidence" value="ECO:0007669"/>
    <property type="project" value="InterPro"/>
</dbReference>
<dbReference type="Gene3D" id="1.10.4030.10">
    <property type="entry name" value="Porin chaperone SurA, peptide-binding domain"/>
    <property type="match status" value="1"/>
</dbReference>
<evidence type="ECO:0000256" key="4">
    <source>
        <dbReference type="ARBA" id="ARBA00023110"/>
    </source>
</evidence>
<dbReference type="AlphaFoldDB" id="A0A4Z0BRK2"/>
<proteinExistence type="inferred from homology"/>
<dbReference type="Pfam" id="PF09312">
    <property type="entry name" value="SurA_N"/>
    <property type="match status" value="1"/>
</dbReference>
<protein>
    <recommendedName>
        <fullName evidence="7">Chaperone SurA</fullName>
    </recommendedName>
    <alternativeName>
        <fullName evidence="7">Peptidyl-prolyl cis-trans isomerase SurA</fullName>
        <shortName evidence="7">PPIase SurA</shortName>
        <ecNumber evidence="7">5.2.1.8</ecNumber>
    </alternativeName>
    <alternativeName>
        <fullName evidence="7">Rotamase SurA</fullName>
    </alternativeName>
</protein>
<dbReference type="OrthoDB" id="14196at2"/>
<dbReference type="RefSeq" id="WP_135250042.1">
    <property type="nucleotide sequence ID" value="NZ_SMLK01000003.1"/>
</dbReference>
<dbReference type="HAMAP" id="MF_01183">
    <property type="entry name" value="Chaperone_SurA"/>
    <property type="match status" value="1"/>
</dbReference>
<evidence type="ECO:0000256" key="3">
    <source>
        <dbReference type="ARBA" id="ARBA00022764"/>
    </source>
</evidence>
<accession>A0A4Z0BRK2</accession>
<dbReference type="Gene3D" id="3.10.50.40">
    <property type="match status" value="2"/>
</dbReference>
<sequence length="449" mass="49078" precursor="true">MSPRALALLLAGLAAAADPALAQLRPTAPLTTAPVPSSRPTGPRQADYIVAVVNSEPITNNEVRTRLLRFEQQLAQQGAAMPPRGELARVVLERLISEKAQLQLARENGLKASDAQVDQAEQNFARQNDMDVATLRRRLAATGVDSAAFREDLRNQILLSRLREREVDQRVKVTDLDVEQFMREQASQSGPTELNLGHILVAVPENASEAQVRAAQEKAQRVAEKARAGEDFGKLARENSDAPGAANGGQMGMRGEDRYPGLFLDAVRSLPVGGVSQVVRSGAGFHVLKVVEKRQGGLATAVTQTHSRHILLRLSGSLTEAAAVARLADFKKRIQSGQATFEQLAREFSQDASAQRGGDLGWVNPGTFVPEFEDVLDTLEPGQISDPLVSRFGVHLVQLLGHRTAELSPREQRDVARNVLREKKLDEAYAQWAQEVRGRAYVDFREPPQ</sequence>
<comment type="subcellular location">
    <subcellularLocation>
        <location evidence="7">Periplasm</location>
    </subcellularLocation>
    <text evidence="7">Is capable of associating with the outer membrane.</text>
</comment>
<comment type="function">
    <text evidence="7">Chaperone involved in the correct folding and assembly of outer membrane proteins. Recognizes specific patterns of aromatic residues and the orientation of their side chains, which are found more frequently in integral outer membrane proteins. May act in both early periplasmic and late outer membrane-associated steps of protein maturation.</text>
</comment>
<comment type="caution">
    <text evidence="9">The sequence shown here is derived from an EMBL/GenBank/DDBJ whole genome shotgun (WGS) entry which is preliminary data.</text>
</comment>
<keyword evidence="4 7" id="KW-0697">Rotamase</keyword>
<evidence type="ECO:0000256" key="2">
    <source>
        <dbReference type="ARBA" id="ARBA00022737"/>
    </source>
</evidence>
<dbReference type="SUPFAM" id="SSF109998">
    <property type="entry name" value="Triger factor/SurA peptide-binding domain-like"/>
    <property type="match status" value="1"/>
</dbReference>
<dbReference type="PANTHER" id="PTHR47637:SF1">
    <property type="entry name" value="CHAPERONE SURA"/>
    <property type="match status" value="1"/>
</dbReference>
<keyword evidence="6 7" id="KW-0413">Isomerase</keyword>
<comment type="catalytic activity">
    <reaction evidence="7">
        <text>[protein]-peptidylproline (omega=180) = [protein]-peptidylproline (omega=0)</text>
        <dbReference type="Rhea" id="RHEA:16237"/>
        <dbReference type="Rhea" id="RHEA-COMP:10747"/>
        <dbReference type="Rhea" id="RHEA-COMP:10748"/>
        <dbReference type="ChEBI" id="CHEBI:83833"/>
        <dbReference type="ChEBI" id="CHEBI:83834"/>
        <dbReference type="EC" id="5.2.1.8"/>
    </reaction>
</comment>
<evidence type="ECO:0000256" key="7">
    <source>
        <dbReference type="HAMAP-Rule" id="MF_01183"/>
    </source>
</evidence>
<dbReference type="InterPro" id="IPR027304">
    <property type="entry name" value="Trigger_fact/SurA_dom_sf"/>
</dbReference>
<keyword evidence="10" id="KW-1185">Reference proteome</keyword>
<organism evidence="9 10">
    <name type="scientific">Ramlibacter humi</name>
    <dbReference type="NCBI Taxonomy" id="2530451"/>
    <lineage>
        <taxon>Bacteria</taxon>
        <taxon>Pseudomonadati</taxon>
        <taxon>Pseudomonadota</taxon>
        <taxon>Betaproteobacteria</taxon>
        <taxon>Burkholderiales</taxon>
        <taxon>Comamonadaceae</taxon>
        <taxon>Ramlibacter</taxon>
    </lineage>
</organism>
<dbReference type="InterPro" id="IPR023058">
    <property type="entry name" value="PPIase_PpiC_CS"/>
</dbReference>
<dbReference type="EC" id="5.2.1.8" evidence="7"/>
<dbReference type="Proteomes" id="UP000297839">
    <property type="component" value="Unassembled WGS sequence"/>
</dbReference>
<gene>
    <name evidence="7" type="primary">surA</name>
    <name evidence="9" type="ORF">EZ216_12220</name>
</gene>
<dbReference type="SUPFAM" id="SSF54534">
    <property type="entry name" value="FKBP-like"/>
    <property type="match status" value="2"/>
</dbReference>
<feature type="domain" description="PpiC" evidence="8">
    <location>
        <begin position="191"/>
        <end position="292"/>
    </location>
</feature>
<evidence type="ECO:0000256" key="5">
    <source>
        <dbReference type="ARBA" id="ARBA00023186"/>
    </source>
</evidence>